<evidence type="ECO:0000313" key="1">
    <source>
        <dbReference type="EMBL" id="MEA9355044.1"/>
    </source>
</evidence>
<dbReference type="RefSeq" id="WP_323574533.1">
    <property type="nucleotide sequence ID" value="NZ_JAYGJQ010000001.1"/>
</dbReference>
<dbReference type="Proteomes" id="UP001302274">
    <property type="component" value="Unassembled WGS sequence"/>
</dbReference>
<dbReference type="EMBL" id="JAYGJQ010000001">
    <property type="protein sequence ID" value="MEA9355044.1"/>
    <property type="molecule type" value="Genomic_DNA"/>
</dbReference>
<protein>
    <recommendedName>
        <fullName evidence="3">Ribosomal subunit interface protein</fullName>
    </recommendedName>
</protein>
<organism evidence="1 2">
    <name type="scientific">Bacteriovorax antarcticus</name>
    <dbReference type="NCBI Taxonomy" id="3088717"/>
    <lineage>
        <taxon>Bacteria</taxon>
        <taxon>Pseudomonadati</taxon>
        <taxon>Bdellovibrionota</taxon>
        <taxon>Bacteriovoracia</taxon>
        <taxon>Bacteriovoracales</taxon>
        <taxon>Bacteriovoracaceae</taxon>
        <taxon>Bacteriovorax</taxon>
    </lineage>
</organism>
<proteinExistence type="predicted"/>
<evidence type="ECO:0008006" key="3">
    <source>
        <dbReference type="Google" id="ProtNLM"/>
    </source>
</evidence>
<dbReference type="Gene3D" id="3.30.160.100">
    <property type="entry name" value="Ribosome hibernation promotion factor-like"/>
    <property type="match status" value="1"/>
</dbReference>
<gene>
    <name evidence="1" type="ORF">SHI21_02470</name>
</gene>
<name>A0ABU5VPR9_9BACT</name>
<evidence type="ECO:0000313" key="2">
    <source>
        <dbReference type="Proteomes" id="UP001302274"/>
    </source>
</evidence>
<keyword evidence="2" id="KW-1185">Reference proteome</keyword>
<comment type="caution">
    <text evidence="1">The sequence shown here is derived from an EMBL/GenBank/DDBJ whole genome shotgun (WGS) entry which is preliminary data.</text>
</comment>
<reference evidence="1 2" key="1">
    <citation type="submission" date="2023-11" db="EMBL/GenBank/DDBJ databases">
        <title>A Novel Polar Bacteriovorax (B. antarcticus) Isolated from the Biocrust in Antarctica.</title>
        <authorList>
            <person name="Mun W."/>
            <person name="Choi S.Y."/>
            <person name="Mitchell R.J."/>
        </authorList>
    </citation>
    <scope>NUCLEOTIDE SEQUENCE [LARGE SCALE GENOMIC DNA]</scope>
    <source>
        <strain evidence="1 2">PP10</strain>
    </source>
</reference>
<accession>A0ABU5VPR9</accession>
<dbReference type="InterPro" id="IPR036567">
    <property type="entry name" value="RHF-like"/>
</dbReference>
<sequence length="98" mass="11344">MKPFNTEDMVQEAASEIQRIAPKNSQVDIDVIEDPAGHFSTHIKLITKTKTYFAKKDDMFLYKSFSKAIRAIKTQIAKKRHNHIHKQVGLKRTKFSMP</sequence>